<comment type="caution">
    <text evidence="2">The sequence shown here is derived from an EMBL/GenBank/DDBJ whole genome shotgun (WGS) entry which is preliminary data.</text>
</comment>
<feature type="transmembrane region" description="Helical" evidence="1">
    <location>
        <begin position="212"/>
        <end position="230"/>
    </location>
</feature>
<sequence length="250" mass="27304">MSEAKSGEDGLVRQRLKEQIREVAFDSVEFQDVIQFFRDVAGINIYVQWAALNAAGISESTCVSFQLQNISLEKALRIALRDVGASCPLGYILDEGVITITTRDEVEASVRNTTAVESAIAPPSPPGIESNKELVLQYLSFVLCVTTRDIRQALSEREEYDNKEFKKALEELVSENRIAVEEELSSPDAFVTLVGPTTCFQKLKEKFLNRKVIAVFVLAAAVIIGLAALTDAVGTLCRLGASAIDALMGK</sequence>
<keyword evidence="1" id="KW-0812">Transmembrane</keyword>
<organism evidence="2">
    <name type="scientific">marine sediment metagenome</name>
    <dbReference type="NCBI Taxonomy" id="412755"/>
    <lineage>
        <taxon>unclassified sequences</taxon>
        <taxon>metagenomes</taxon>
        <taxon>ecological metagenomes</taxon>
    </lineage>
</organism>
<accession>A0A0F8Y7R4</accession>
<protein>
    <submittedName>
        <fullName evidence="2">Uncharacterized protein</fullName>
    </submittedName>
</protein>
<keyword evidence="1" id="KW-1133">Transmembrane helix</keyword>
<name>A0A0F8Y7R4_9ZZZZ</name>
<proteinExistence type="predicted"/>
<dbReference type="EMBL" id="LAZR01054939">
    <property type="protein sequence ID" value="KKK77477.1"/>
    <property type="molecule type" value="Genomic_DNA"/>
</dbReference>
<dbReference type="AlphaFoldDB" id="A0A0F8Y7R4"/>
<gene>
    <name evidence="2" type="ORF">LCGC14_2853230</name>
</gene>
<evidence type="ECO:0000256" key="1">
    <source>
        <dbReference type="SAM" id="Phobius"/>
    </source>
</evidence>
<keyword evidence="1" id="KW-0472">Membrane</keyword>
<evidence type="ECO:0000313" key="2">
    <source>
        <dbReference type="EMBL" id="KKK77477.1"/>
    </source>
</evidence>
<reference evidence="2" key="1">
    <citation type="journal article" date="2015" name="Nature">
        <title>Complex archaea that bridge the gap between prokaryotes and eukaryotes.</title>
        <authorList>
            <person name="Spang A."/>
            <person name="Saw J.H."/>
            <person name="Jorgensen S.L."/>
            <person name="Zaremba-Niedzwiedzka K."/>
            <person name="Martijn J."/>
            <person name="Lind A.E."/>
            <person name="van Eijk R."/>
            <person name="Schleper C."/>
            <person name="Guy L."/>
            <person name="Ettema T.J."/>
        </authorList>
    </citation>
    <scope>NUCLEOTIDE SEQUENCE</scope>
</reference>